<gene>
    <name evidence="2" type="ORF">FXF65_20395</name>
</gene>
<reference evidence="2 3" key="1">
    <citation type="submission" date="2019-08" db="EMBL/GenBank/DDBJ databases">
        <title>Actinomadura sp. nov. CYP1-5 isolated from mountain soil.</title>
        <authorList>
            <person name="Songsumanus A."/>
            <person name="Kuncharoen N."/>
            <person name="Kudo T."/>
            <person name="Yuki M."/>
            <person name="Igarashi Y."/>
            <person name="Tanasupawat S."/>
        </authorList>
    </citation>
    <scope>NUCLEOTIDE SEQUENCE [LARGE SCALE GENOMIC DNA]</scope>
    <source>
        <strain evidence="2 3">GKU157</strain>
    </source>
</reference>
<dbReference type="InterPro" id="IPR029501">
    <property type="entry name" value="EndoU_bac"/>
</dbReference>
<sequence length="187" mass="21383">MAVLVRRMTLLLIALFLASALRRRGHGGAGGAGLFEPAVRWMRRKVQRNRRHHHIFRGEIRTARGGPLQGQRVPGGYHHRFMGQDWPDRRIGNVTATGPHGTYRARVQMRDDNGQWVDKPFPSTFFPDNWTPQSVDGTIRKAFDGHTVTQFDRHGNPRRWQGTADGIVVEGSFHRNGRDWDSGWPVF</sequence>
<protein>
    <recommendedName>
        <fullName evidence="1">Bacterial EndoU nuclease domain-containing protein</fullName>
    </recommendedName>
</protein>
<proteinExistence type="predicted"/>
<dbReference type="AlphaFoldDB" id="A0A5D0U5U8"/>
<evidence type="ECO:0000313" key="3">
    <source>
        <dbReference type="Proteomes" id="UP000322634"/>
    </source>
</evidence>
<dbReference type="OrthoDB" id="9809490at2"/>
<feature type="domain" description="Bacterial EndoU nuclease" evidence="1">
    <location>
        <begin position="50"/>
        <end position="177"/>
    </location>
</feature>
<evidence type="ECO:0000259" key="1">
    <source>
        <dbReference type="Pfam" id="PF14436"/>
    </source>
</evidence>
<dbReference type="Proteomes" id="UP000322634">
    <property type="component" value="Unassembled WGS sequence"/>
</dbReference>
<comment type="caution">
    <text evidence="2">The sequence shown here is derived from an EMBL/GenBank/DDBJ whole genome shotgun (WGS) entry which is preliminary data.</text>
</comment>
<dbReference type="RefSeq" id="WP_148351533.1">
    <property type="nucleotide sequence ID" value="NZ_JBHSBF010000010.1"/>
</dbReference>
<evidence type="ECO:0000313" key="2">
    <source>
        <dbReference type="EMBL" id="TYC13991.1"/>
    </source>
</evidence>
<keyword evidence="3" id="KW-1185">Reference proteome</keyword>
<dbReference type="EMBL" id="VSFF01000007">
    <property type="protein sequence ID" value="TYC13991.1"/>
    <property type="molecule type" value="Genomic_DNA"/>
</dbReference>
<dbReference type="GO" id="GO:0004519">
    <property type="term" value="F:endonuclease activity"/>
    <property type="evidence" value="ECO:0007669"/>
    <property type="project" value="InterPro"/>
</dbReference>
<organism evidence="2 3">
    <name type="scientific">Actinomadura syzygii</name>
    <dbReference type="NCBI Taxonomy" id="1427538"/>
    <lineage>
        <taxon>Bacteria</taxon>
        <taxon>Bacillati</taxon>
        <taxon>Actinomycetota</taxon>
        <taxon>Actinomycetes</taxon>
        <taxon>Streptosporangiales</taxon>
        <taxon>Thermomonosporaceae</taxon>
        <taxon>Actinomadura</taxon>
    </lineage>
</organism>
<dbReference type="Pfam" id="PF14436">
    <property type="entry name" value="EndoU_bacteria"/>
    <property type="match status" value="1"/>
</dbReference>
<name>A0A5D0U5U8_9ACTN</name>
<accession>A0A5D0U5U8</accession>